<protein>
    <recommendedName>
        <fullName evidence="5">Beta-lactamase inhibitor (BLIP)</fullName>
    </recommendedName>
</protein>
<evidence type="ECO:0000313" key="3">
    <source>
        <dbReference type="EMBL" id="PBB05808.1"/>
    </source>
</evidence>
<dbReference type="InterPro" id="IPR024418">
    <property type="entry name" value="DUF3862"/>
</dbReference>
<accession>A0ABX4HRU5</accession>
<gene>
    <name evidence="3" type="ORF">CKW00_07360</name>
</gene>
<dbReference type="EMBL" id="NSGH01000009">
    <property type="protein sequence ID" value="PBB05808.1"/>
    <property type="molecule type" value="Genomic_DNA"/>
</dbReference>
<feature type="region of interest" description="Disordered" evidence="2">
    <location>
        <begin position="30"/>
        <end position="90"/>
    </location>
</feature>
<evidence type="ECO:0008006" key="5">
    <source>
        <dbReference type="Google" id="ProtNLM"/>
    </source>
</evidence>
<dbReference type="Gene3D" id="3.30.1450.10">
    <property type="match status" value="2"/>
</dbReference>
<evidence type="ECO:0000256" key="1">
    <source>
        <dbReference type="ARBA" id="ARBA00022729"/>
    </source>
</evidence>
<feature type="compositionally biased region" description="Low complexity" evidence="2">
    <location>
        <begin position="30"/>
        <end position="44"/>
    </location>
</feature>
<dbReference type="RefSeq" id="WP_095822030.1">
    <property type="nucleotide sequence ID" value="NZ_NSGH01000009.1"/>
</dbReference>
<sequence>MKKFFKFGCLGIIGIIILGTVIAALGGGDSTENTSSNEENQTETTSEKQSQENDGESQNQENENQSEENTEQSSGNSTSENTSSKNDETISAEEFDQISNGMSYEKVVEIIGSEGSLQSETGEKGTQFHTVIYSWDGESGFGSNAMLTFQNEKLQSKSQAGVGDGRSSDVTITSEEFNQIENGMSSDEVFEIIGGEGEITSESGEPGSQFYTVSYTYSGEAGLGSNATLMFQGGKLSSKSQFGLE</sequence>
<comment type="caution">
    <text evidence="3">The sequence shown here is derived from an EMBL/GenBank/DDBJ whole genome shotgun (WGS) entry which is preliminary data.</text>
</comment>
<name>A0ABX4HRU5_9BACI</name>
<dbReference type="Proteomes" id="UP000217561">
    <property type="component" value="Unassembled WGS sequence"/>
</dbReference>
<organism evidence="3 4">
    <name type="scientific">Salimicrobium humidisoli</name>
    <dbReference type="NCBI Taxonomy" id="2029857"/>
    <lineage>
        <taxon>Bacteria</taxon>
        <taxon>Bacillati</taxon>
        <taxon>Bacillota</taxon>
        <taxon>Bacilli</taxon>
        <taxon>Bacillales</taxon>
        <taxon>Bacillaceae</taxon>
        <taxon>Salimicrobium</taxon>
    </lineage>
</organism>
<feature type="compositionally biased region" description="Low complexity" evidence="2">
    <location>
        <begin position="71"/>
        <end position="84"/>
    </location>
</feature>
<evidence type="ECO:0000256" key="2">
    <source>
        <dbReference type="SAM" id="MobiDB-lite"/>
    </source>
</evidence>
<dbReference type="Pfam" id="PF12978">
    <property type="entry name" value="DUF3862"/>
    <property type="match status" value="1"/>
</dbReference>
<evidence type="ECO:0000313" key="4">
    <source>
        <dbReference type="Proteomes" id="UP000217561"/>
    </source>
</evidence>
<proteinExistence type="predicted"/>
<keyword evidence="1" id="KW-0732">Signal</keyword>
<dbReference type="InterPro" id="IPR037873">
    <property type="entry name" value="BamE-like"/>
</dbReference>
<keyword evidence="4" id="KW-1185">Reference proteome</keyword>
<reference evidence="3 4" key="1">
    <citation type="submission" date="2017-08" db="EMBL/GenBank/DDBJ databases">
        <title>Salimicrobium alkalisoli sp. nov., isolated from saline alkaline soil.</title>
        <authorList>
            <person name="Zhang G."/>
            <person name="Xiong Q."/>
        </authorList>
    </citation>
    <scope>NUCLEOTIDE SEQUENCE [LARGE SCALE GENOMIC DNA]</scope>
    <source>
        <strain evidence="3 4">WN024</strain>
    </source>
</reference>